<keyword evidence="2" id="KW-1185">Reference proteome</keyword>
<proteinExistence type="predicted"/>
<sequence>MTPFMQALQAKKAFGKATPEPKKEVKAIPKVAKKRAKDNREYAKVSRPVWKGKLCQIRSPVCTKHAEGFNHAGGKETKEKLLDIANGQAACNACNEYCEQHHEWAVKNGLRIKRNT</sequence>
<accession>A0ABV3ZNP7</accession>
<name>A0ABV3ZNP7_9BACT</name>
<comment type="caution">
    <text evidence="1">The sequence shown here is derived from an EMBL/GenBank/DDBJ whole genome shotgun (WGS) entry which is preliminary data.</text>
</comment>
<reference evidence="1 2" key="1">
    <citation type="submission" date="2023-07" db="EMBL/GenBank/DDBJ databases">
        <authorList>
            <person name="Lian W.-H."/>
        </authorList>
    </citation>
    <scope>NUCLEOTIDE SEQUENCE [LARGE SCALE GENOMIC DNA]</scope>
    <source>
        <strain evidence="1 2">SYSU DXS3180</strain>
    </source>
</reference>
<dbReference type="RefSeq" id="WP_369332651.1">
    <property type="nucleotide sequence ID" value="NZ_JAULBC010000015.1"/>
</dbReference>
<evidence type="ECO:0008006" key="3">
    <source>
        <dbReference type="Google" id="ProtNLM"/>
    </source>
</evidence>
<protein>
    <recommendedName>
        <fullName evidence="3">HNH endonuclease</fullName>
    </recommendedName>
</protein>
<evidence type="ECO:0000313" key="2">
    <source>
        <dbReference type="Proteomes" id="UP001560573"/>
    </source>
</evidence>
<dbReference type="EMBL" id="JAULBC010000015">
    <property type="protein sequence ID" value="MEX6691235.1"/>
    <property type="molecule type" value="Genomic_DNA"/>
</dbReference>
<organism evidence="1 2">
    <name type="scientific">Danxiaibacter flavus</name>
    <dbReference type="NCBI Taxonomy" id="3049108"/>
    <lineage>
        <taxon>Bacteria</taxon>
        <taxon>Pseudomonadati</taxon>
        <taxon>Bacteroidota</taxon>
        <taxon>Chitinophagia</taxon>
        <taxon>Chitinophagales</taxon>
        <taxon>Chitinophagaceae</taxon>
        <taxon>Danxiaibacter</taxon>
    </lineage>
</organism>
<evidence type="ECO:0000313" key="1">
    <source>
        <dbReference type="EMBL" id="MEX6691235.1"/>
    </source>
</evidence>
<gene>
    <name evidence="1" type="ORF">QTN47_27245</name>
</gene>
<dbReference type="Proteomes" id="UP001560573">
    <property type="component" value="Unassembled WGS sequence"/>
</dbReference>